<evidence type="ECO:0000256" key="1">
    <source>
        <dbReference type="SAM" id="Coils"/>
    </source>
</evidence>
<dbReference type="EMBL" id="REGN01000415">
    <property type="protein sequence ID" value="RNA42084.1"/>
    <property type="molecule type" value="Genomic_DNA"/>
</dbReference>
<evidence type="ECO:0000313" key="2">
    <source>
        <dbReference type="EMBL" id="RNA42084.1"/>
    </source>
</evidence>
<gene>
    <name evidence="2" type="ORF">BpHYR1_012585</name>
</gene>
<feature type="coiled-coil region" evidence="1">
    <location>
        <begin position="35"/>
        <end position="62"/>
    </location>
</feature>
<dbReference type="AlphaFoldDB" id="A0A3M7T223"/>
<reference evidence="2 3" key="1">
    <citation type="journal article" date="2018" name="Sci. Rep.">
        <title>Genomic signatures of local adaptation to the degree of environmental predictability in rotifers.</title>
        <authorList>
            <person name="Franch-Gras L."/>
            <person name="Hahn C."/>
            <person name="Garcia-Roger E.M."/>
            <person name="Carmona M.J."/>
            <person name="Serra M."/>
            <person name="Gomez A."/>
        </authorList>
    </citation>
    <scope>NUCLEOTIDE SEQUENCE [LARGE SCALE GENOMIC DNA]</scope>
    <source>
        <strain evidence="2">HYR1</strain>
    </source>
</reference>
<sequence length="154" mass="17877">MTNNKKYDQGLDNKKTTLNKNFFSCCDGNEDIRSHDNAITEHNTLKNKVKRLQIEIKTSRLKFYILNEKQLNQDLGLHYTSKTDKAFAQANARFFLKEITIYNGSPSEISKHLLKVHNITQKKISDIQPTFENEIPILSQKPQYPLKTFSAMQV</sequence>
<name>A0A3M7T223_BRAPC</name>
<accession>A0A3M7T223</accession>
<keyword evidence="3" id="KW-1185">Reference proteome</keyword>
<evidence type="ECO:0000313" key="3">
    <source>
        <dbReference type="Proteomes" id="UP000276133"/>
    </source>
</evidence>
<keyword evidence="1" id="KW-0175">Coiled coil</keyword>
<protein>
    <submittedName>
        <fullName evidence="2">Uncharacterized protein</fullName>
    </submittedName>
</protein>
<organism evidence="2 3">
    <name type="scientific">Brachionus plicatilis</name>
    <name type="common">Marine rotifer</name>
    <name type="synonym">Brachionus muelleri</name>
    <dbReference type="NCBI Taxonomy" id="10195"/>
    <lineage>
        <taxon>Eukaryota</taxon>
        <taxon>Metazoa</taxon>
        <taxon>Spiralia</taxon>
        <taxon>Gnathifera</taxon>
        <taxon>Rotifera</taxon>
        <taxon>Eurotatoria</taxon>
        <taxon>Monogononta</taxon>
        <taxon>Pseudotrocha</taxon>
        <taxon>Ploima</taxon>
        <taxon>Brachionidae</taxon>
        <taxon>Brachionus</taxon>
    </lineage>
</organism>
<proteinExistence type="predicted"/>
<comment type="caution">
    <text evidence="2">The sequence shown here is derived from an EMBL/GenBank/DDBJ whole genome shotgun (WGS) entry which is preliminary data.</text>
</comment>
<dbReference type="Proteomes" id="UP000276133">
    <property type="component" value="Unassembled WGS sequence"/>
</dbReference>